<dbReference type="EMBL" id="GG662840">
    <property type="protein sequence ID" value="EAR88564.2"/>
    <property type="molecule type" value="Genomic_DNA"/>
</dbReference>
<dbReference type="InParanoid" id="Q22T74"/>
<dbReference type="HOGENOM" id="CLU_2189275_0_0_1"/>
<name>Q22T74_TETTS</name>
<gene>
    <name evidence="1" type="ORF">TTHERM_00185380</name>
</gene>
<dbReference type="AlphaFoldDB" id="Q22T74"/>
<sequence>MIIYQFLLNQLTNSKTKKTCQFQYCKISFKLQKIQIYQIVCNCQNYQTNNKQYFQLKEQQVSSTKVMKPVRSSSQKSLANSVNSNRVSECIQVFIRLRPLLRHQEDEEAWDINKKTQQIYSLIDQKSSLVTNNEITENMSLKDRKRLIEAGNNSIFFPFVCSNRKTNFTKRNKNQFQILFRLFIYLQKTFMIQINTSNRLYRQVLSLYYVYPF</sequence>
<reference evidence="2" key="1">
    <citation type="journal article" date="2006" name="PLoS Biol.">
        <title>Macronuclear genome sequence of the ciliate Tetrahymena thermophila, a model eukaryote.</title>
        <authorList>
            <person name="Eisen J.A."/>
            <person name="Coyne R.S."/>
            <person name="Wu M."/>
            <person name="Wu D."/>
            <person name="Thiagarajan M."/>
            <person name="Wortman J.R."/>
            <person name="Badger J.H."/>
            <person name="Ren Q."/>
            <person name="Amedeo P."/>
            <person name="Jones K.M."/>
            <person name="Tallon L.J."/>
            <person name="Delcher A.L."/>
            <person name="Salzberg S.L."/>
            <person name="Silva J.C."/>
            <person name="Haas B.J."/>
            <person name="Majoros W.H."/>
            <person name="Farzad M."/>
            <person name="Carlton J.M."/>
            <person name="Smith R.K. Jr."/>
            <person name="Garg J."/>
            <person name="Pearlman R.E."/>
            <person name="Karrer K.M."/>
            <person name="Sun L."/>
            <person name="Manning G."/>
            <person name="Elde N.C."/>
            <person name="Turkewitz A.P."/>
            <person name="Asai D.J."/>
            <person name="Wilkes D.E."/>
            <person name="Wang Y."/>
            <person name="Cai H."/>
            <person name="Collins K."/>
            <person name="Stewart B.A."/>
            <person name="Lee S.R."/>
            <person name="Wilamowska K."/>
            <person name="Weinberg Z."/>
            <person name="Ruzzo W.L."/>
            <person name="Wloga D."/>
            <person name="Gaertig J."/>
            <person name="Frankel J."/>
            <person name="Tsao C.-C."/>
            <person name="Gorovsky M.A."/>
            <person name="Keeling P.J."/>
            <person name="Waller R.F."/>
            <person name="Patron N.J."/>
            <person name="Cherry J.M."/>
            <person name="Stover N.A."/>
            <person name="Krieger C.J."/>
            <person name="del Toro C."/>
            <person name="Ryder H.F."/>
            <person name="Williamson S.C."/>
            <person name="Barbeau R.A."/>
            <person name="Hamilton E.P."/>
            <person name="Orias E."/>
        </authorList>
    </citation>
    <scope>NUCLEOTIDE SEQUENCE [LARGE SCALE GENOMIC DNA]</scope>
    <source>
        <strain evidence="2">SB210</strain>
    </source>
</reference>
<dbReference type="Proteomes" id="UP000009168">
    <property type="component" value="Unassembled WGS sequence"/>
</dbReference>
<organism evidence="1 2">
    <name type="scientific">Tetrahymena thermophila (strain SB210)</name>
    <dbReference type="NCBI Taxonomy" id="312017"/>
    <lineage>
        <taxon>Eukaryota</taxon>
        <taxon>Sar</taxon>
        <taxon>Alveolata</taxon>
        <taxon>Ciliophora</taxon>
        <taxon>Intramacronucleata</taxon>
        <taxon>Oligohymenophorea</taxon>
        <taxon>Hymenostomatida</taxon>
        <taxon>Tetrahymenina</taxon>
        <taxon>Tetrahymenidae</taxon>
        <taxon>Tetrahymena</taxon>
    </lineage>
</organism>
<accession>Q22T74</accession>
<keyword evidence="2" id="KW-1185">Reference proteome</keyword>
<protein>
    <submittedName>
        <fullName evidence="1">Uncharacterized protein</fullName>
    </submittedName>
</protein>
<dbReference type="KEGG" id="tet:TTHERM_00185380"/>
<dbReference type="GeneID" id="7827344"/>
<evidence type="ECO:0000313" key="1">
    <source>
        <dbReference type="EMBL" id="EAR88564.2"/>
    </source>
</evidence>
<dbReference type="RefSeq" id="XP_001008809.2">
    <property type="nucleotide sequence ID" value="XM_001008809.2"/>
</dbReference>
<evidence type="ECO:0000313" key="2">
    <source>
        <dbReference type="Proteomes" id="UP000009168"/>
    </source>
</evidence>
<proteinExistence type="predicted"/>